<dbReference type="EMBL" id="BMZS01000002">
    <property type="protein sequence ID" value="GHD42743.1"/>
    <property type="molecule type" value="Genomic_DNA"/>
</dbReference>
<name>A0A918XP17_9PROT</name>
<reference evidence="3" key="1">
    <citation type="journal article" date="2014" name="Int. J. Syst. Evol. Microbiol.">
        <title>Complete genome sequence of Corynebacterium casei LMG S-19264T (=DSM 44701T), isolated from a smear-ripened cheese.</title>
        <authorList>
            <consortium name="US DOE Joint Genome Institute (JGI-PGF)"/>
            <person name="Walter F."/>
            <person name="Albersmeier A."/>
            <person name="Kalinowski J."/>
            <person name="Ruckert C."/>
        </authorList>
    </citation>
    <scope>NUCLEOTIDE SEQUENCE</scope>
    <source>
        <strain evidence="3">KCTC 42651</strain>
    </source>
</reference>
<protein>
    <submittedName>
        <fullName evidence="3">Activator of HSP90 ATPase</fullName>
    </submittedName>
</protein>
<dbReference type="Pfam" id="PF08327">
    <property type="entry name" value="AHSA1"/>
    <property type="match status" value="1"/>
</dbReference>
<evidence type="ECO:0000259" key="2">
    <source>
        <dbReference type="Pfam" id="PF08327"/>
    </source>
</evidence>
<comment type="caution">
    <text evidence="3">The sequence shown here is derived from an EMBL/GenBank/DDBJ whole genome shotgun (WGS) entry which is preliminary data.</text>
</comment>
<dbReference type="InterPro" id="IPR023393">
    <property type="entry name" value="START-like_dom_sf"/>
</dbReference>
<dbReference type="CDD" id="cd08896">
    <property type="entry name" value="SRPBCC_CalC_Aha1-like_3"/>
    <property type="match status" value="1"/>
</dbReference>
<comment type="similarity">
    <text evidence="1">Belongs to the AHA1 family.</text>
</comment>
<dbReference type="Gene3D" id="3.30.530.20">
    <property type="match status" value="1"/>
</dbReference>
<evidence type="ECO:0000313" key="3">
    <source>
        <dbReference type="EMBL" id="GHD42743.1"/>
    </source>
</evidence>
<proteinExistence type="inferred from homology"/>
<dbReference type="RefSeq" id="WP_189987653.1">
    <property type="nucleotide sequence ID" value="NZ_BMZS01000002.1"/>
</dbReference>
<organism evidence="3 4">
    <name type="scientific">Thalassobaculum fulvum</name>
    <dbReference type="NCBI Taxonomy" id="1633335"/>
    <lineage>
        <taxon>Bacteria</taxon>
        <taxon>Pseudomonadati</taxon>
        <taxon>Pseudomonadota</taxon>
        <taxon>Alphaproteobacteria</taxon>
        <taxon>Rhodospirillales</taxon>
        <taxon>Thalassobaculaceae</taxon>
        <taxon>Thalassobaculum</taxon>
    </lineage>
</organism>
<gene>
    <name evidence="3" type="ORF">GCM10017083_08090</name>
</gene>
<feature type="domain" description="Activator of Hsp90 ATPase homologue 1/2-like C-terminal" evidence="2">
    <location>
        <begin position="22"/>
        <end position="157"/>
    </location>
</feature>
<evidence type="ECO:0000313" key="4">
    <source>
        <dbReference type="Proteomes" id="UP000630353"/>
    </source>
</evidence>
<reference evidence="3" key="2">
    <citation type="submission" date="2020-09" db="EMBL/GenBank/DDBJ databases">
        <authorList>
            <person name="Sun Q."/>
            <person name="Kim S."/>
        </authorList>
    </citation>
    <scope>NUCLEOTIDE SEQUENCE</scope>
    <source>
        <strain evidence="3">KCTC 42651</strain>
    </source>
</reference>
<evidence type="ECO:0000256" key="1">
    <source>
        <dbReference type="ARBA" id="ARBA00006817"/>
    </source>
</evidence>
<sequence>MTVDIRTEKPSDRELVLACTFDAPPEMVYRAWTEPALLKRWFAPRPYETPVAELDVRAGGASRIVMRGPDGQEYPCPGVYLEVVENRRLIMTDAYTAAWEPAAKPFMTTILSFEKDGGRTRYTARVLHWSAEDCDAHERMGFHEGWSQAARQLAEVVATL</sequence>
<accession>A0A918XP17</accession>
<dbReference type="Proteomes" id="UP000630353">
    <property type="component" value="Unassembled WGS sequence"/>
</dbReference>
<dbReference type="SUPFAM" id="SSF55961">
    <property type="entry name" value="Bet v1-like"/>
    <property type="match status" value="1"/>
</dbReference>
<keyword evidence="4" id="KW-1185">Reference proteome</keyword>
<dbReference type="InterPro" id="IPR013538">
    <property type="entry name" value="ASHA1/2-like_C"/>
</dbReference>
<dbReference type="AlphaFoldDB" id="A0A918XP17"/>